<dbReference type="AlphaFoldDB" id="F4RF60"/>
<organism evidence="5">
    <name type="scientific">Melampsora larici-populina (strain 98AG31 / pathotype 3-4-7)</name>
    <name type="common">Poplar leaf rust fungus</name>
    <dbReference type="NCBI Taxonomy" id="747676"/>
    <lineage>
        <taxon>Eukaryota</taxon>
        <taxon>Fungi</taxon>
        <taxon>Dikarya</taxon>
        <taxon>Basidiomycota</taxon>
        <taxon>Pucciniomycotina</taxon>
        <taxon>Pucciniomycetes</taxon>
        <taxon>Pucciniales</taxon>
        <taxon>Melampsoraceae</taxon>
        <taxon>Melampsora</taxon>
    </lineage>
</organism>
<dbReference type="STRING" id="747676.F4RF60"/>
<dbReference type="Gene3D" id="3.40.50.300">
    <property type="entry name" value="P-loop containing nucleotide triphosphate hydrolases"/>
    <property type="match status" value="1"/>
</dbReference>
<reference evidence="5" key="1">
    <citation type="journal article" date="2011" name="Proc. Natl. Acad. Sci. U.S.A.">
        <title>Obligate biotrophy features unraveled by the genomic analysis of rust fungi.</title>
        <authorList>
            <person name="Duplessis S."/>
            <person name="Cuomo C.A."/>
            <person name="Lin Y.-C."/>
            <person name="Aerts A."/>
            <person name="Tisserant E."/>
            <person name="Veneault-Fourrey C."/>
            <person name="Joly D.L."/>
            <person name="Hacquard S."/>
            <person name="Amselem J."/>
            <person name="Cantarel B.L."/>
            <person name="Chiu R."/>
            <person name="Coutinho P.M."/>
            <person name="Feau N."/>
            <person name="Field M."/>
            <person name="Frey P."/>
            <person name="Gelhaye E."/>
            <person name="Goldberg J."/>
            <person name="Grabherr M.G."/>
            <person name="Kodira C.D."/>
            <person name="Kohler A."/>
            <person name="Kuees U."/>
            <person name="Lindquist E.A."/>
            <person name="Lucas S.M."/>
            <person name="Mago R."/>
            <person name="Mauceli E."/>
            <person name="Morin E."/>
            <person name="Murat C."/>
            <person name="Pangilinan J.L."/>
            <person name="Park R."/>
            <person name="Pearson M."/>
            <person name="Quesneville H."/>
            <person name="Rouhier N."/>
            <person name="Sakthikumar S."/>
            <person name="Salamov A.A."/>
            <person name="Schmutz J."/>
            <person name="Selles B."/>
            <person name="Shapiro H."/>
            <person name="Tanguay P."/>
            <person name="Tuskan G.A."/>
            <person name="Henrissat B."/>
            <person name="Van de Peer Y."/>
            <person name="Rouze P."/>
            <person name="Ellis J.G."/>
            <person name="Dodds P.N."/>
            <person name="Schein J.E."/>
            <person name="Zhong S."/>
            <person name="Hamelin R.C."/>
            <person name="Grigoriev I.V."/>
            <person name="Szabo L.J."/>
            <person name="Martin F."/>
        </authorList>
    </citation>
    <scope>NUCLEOTIDE SEQUENCE [LARGE SCALE GENOMIC DNA]</scope>
    <source>
        <strain evidence="5">98AG31 / pathotype 3-4-7</strain>
    </source>
</reference>
<evidence type="ECO:0000256" key="1">
    <source>
        <dbReference type="ARBA" id="ARBA00022801"/>
    </source>
</evidence>
<dbReference type="InterPro" id="IPR027417">
    <property type="entry name" value="P-loop_NTPase"/>
</dbReference>
<dbReference type="KEGG" id="mlr:MELLADRAFT_84282"/>
<dbReference type="EMBL" id="GL883099">
    <property type="protein sequence ID" value="EGG08758.1"/>
    <property type="molecule type" value="Genomic_DNA"/>
</dbReference>
<feature type="region of interest" description="Disordered" evidence="2">
    <location>
        <begin position="76"/>
        <end position="112"/>
    </location>
</feature>
<dbReference type="Proteomes" id="UP000001072">
    <property type="component" value="Unassembled WGS sequence"/>
</dbReference>
<feature type="domain" description="Helicase C-terminal" evidence="3">
    <location>
        <begin position="5"/>
        <end position="47"/>
    </location>
</feature>
<dbReference type="InterPro" id="IPR049730">
    <property type="entry name" value="SNF2/RAD54-like_C"/>
</dbReference>
<dbReference type="PANTHER" id="PTHR10799">
    <property type="entry name" value="SNF2/RAD54 HELICASE FAMILY"/>
    <property type="match status" value="1"/>
</dbReference>
<evidence type="ECO:0000256" key="2">
    <source>
        <dbReference type="SAM" id="MobiDB-lite"/>
    </source>
</evidence>
<protein>
    <recommendedName>
        <fullName evidence="3">Helicase C-terminal domain-containing protein</fullName>
    </recommendedName>
</protein>
<sequence length="112" mass="12161">MVEAFVVLIEAGGVGLNMTCADEVYSMDAHWNPQVVQQAVDRLYRIGQTMPVRAFHVVTGQSIEQHLYNVSHITTCSAHSSGHGSPNPHKTLDSGSEKGSCTCKESDYIISP</sequence>
<evidence type="ECO:0000313" key="4">
    <source>
        <dbReference type="EMBL" id="EGG08758.1"/>
    </source>
</evidence>
<evidence type="ECO:0000313" key="5">
    <source>
        <dbReference type="Proteomes" id="UP000001072"/>
    </source>
</evidence>
<accession>F4RF60</accession>
<gene>
    <name evidence="4" type="ORF">MELLADRAFT_84282</name>
</gene>
<dbReference type="CDD" id="cd18793">
    <property type="entry name" value="SF2_C_SNF"/>
    <property type="match status" value="1"/>
</dbReference>
<dbReference type="eggNOG" id="KOG1001">
    <property type="taxonomic scope" value="Eukaryota"/>
</dbReference>
<dbReference type="GeneID" id="18933425"/>
<dbReference type="GO" id="GO:0016787">
    <property type="term" value="F:hydrolase activity"/>
    <property type="evidence" value="ECO:0007669"/>
    <property type="project" value="UniProtKB-KW"/>
</dbReference>
<proteinExistence type="predicted"/>
<dbReference type="SUPFAM" id="SSF52540">
    <property type="entry name" value="P-loop containing nucleoside triphosphate hydrolases"/>
    <property type="match status" value="1"/>
</dbReference>
<dbReference type="InParanoid" id="F4RF60"/>
<keyword evidence="1" id="KW-0378">Hydrolase</keyword>
<name>F4RF60_MELLP</name>
<dbReference type="Pfam" id="PF00271">
    <property type="entry name" value="Helicase_C"/>
    <property type="match status" value="1"/>
</dbReference>
<evidence type="ECO:0000259" key="3">
    <source>
        <dbReference type="Pfam" id="PF00271"/>
    </source>
</evidence>
<dbReference type="VEuPathDB" id="FungiDB:MELLADRAFT_84282"/>
<dbReference type="OrthoDB" id="448448at2759"/>
<dbReference type="HOGENOM" id="CLU_149483_0_0_1"/>
<dbReference type="RefSeq" id="XP_007407732.1">
    <property type="nucleotide sequence ID" value="XM_007407670.1"/>
</dbReference>
<dbReference type="InterPro" id="IPR001650">
    <property type="entry name" value="Helicase_C-like"/>
</dbReference>
<keyword evidence="5" id="KW-1185">Reference proteome</keyword>